<dbReference type="PaxDb" id="6239-T08E11.1"/>
<dbReference type="PANTHER" id="PTHR23015:SF25">
    <property type="entry name" value="DUF38 DOMAIN-CONTAINING PROTEIN-RELATED"/>
    <property type="match status" value="1"/>
</dbReference>
<feature type="domain" description="DUF38" evidence="2">
    <location>
        <begin position="455"/>
        <end position="591"/>
    </location>
</feature>
<dbReference type="InterPro" id="IPR002900">
    <property type="entry name" value="DUF38/FTH_CAE_spp"/>
</dbReference>
<reference evidence="3 4" key="1">
    <citation type="journal article" date="1998" name="Science">
        <title>Genome sequence of the nematode C. elegans: a platform for investigating biology.</title>
        <authorList>
            <consortium name="The C. elegans sequencing consortium"/>
            <person name="Sulson J.E."/>
            <person name="Waterston R."/>
        </authorList>
    </citation>
    <scope>NUCLEOTIDE SEQUENCE [LARGE SCALE GENOMIC DNA]</scope>
    <source>
        <strain evidence="3 4">Bristol N2</strain>
    </source>
</reference>
<keyword evidence="4" id="KW-1185">Reference proteome</keyword>
<dbReference type="CTD" id="188287"/>
<evidence type="ECO:0000259" key="2">
    <source>
        <dbReference type="Pfam" id="PF01827"/>
    </source>
</evidence>
<dbReference type="AGR" id="WB:WBGene00020357"/>
<dbReference type="PIR" id="T33394">
    <property type="entry name" value="T33394"/>
</dbReference>
<dbReference type="Pfam" id="PF00646">
    <property type="entry name" value="F-box"/>
    <property type="match status" value="1"/>
</dbReference>
<proteinExistence type="predicted"/>
<dbReference type="UCSC" id="T08E11.1">
    <property type="organism name" value="c. elegans"/>
</dbReference>
<feature type="domain" description="F-box" evidence="1">
    <location>
        <begin position="319"/>
        <end position="347"/>
    </location>
</feature>
<dbReference type="FunCoup" id="O76644">
    <property type="interactions" value="121"/>
</dbReference>
<dbReference type="HOGENOM" id="CLU_422264_0_0_1"/>
<dbReference type="WormBase" id="T08E11.1">
    <property type="protein sequence ID" value="CE30167"/>
    <property type="gene ID" value="WBGene00020357"/>
</dbReference>
<dbReference type="PhylomeDB" id="O76644"/>
<accession>O76644</accession>
<dbReference type="InParanoid" id="O76644"/>
<protein>
    <submittedName>
        <fullName evidence="3">FTH domain-containing protein</fullName>
    </submittedName>
</protein>
<dbReference type="Bgee" id="WBGene00020357">
    <property type="expression patterns" value="Expressed in adult organism and 1 other cell type or tissue"/>
</dbReference>
<evidence type="ECO:0000259" key="1">
    <source>
        <dbReference type="Pfam" id="PF00646"/>
    </source>
</evidence>
<dbReference type="Pfam" id="PF01827">
    <property type="entry name" value="FTH"/>
    <property type="match status" value="2"/>
</dbReference>
<dbReference type="InterPro" id="IPR001810">
    <property type="entry name" value="F-box_dom"/>
</dbReference>
<sequence>MSYAFKLLQATNNFTITTLSVRFHCRENHVDLVLDFENHFKLSKVTYTFKEEDTLVEVTEYNKLLVKEKHYIKVVCDDLLYILKNAKFAEKLDIGISSFNDDEESVAAVNRIYKQFRNRSETAEGALFVHSLGLQVENVSQLRSVLPCFNPNKLKELIIHNKTIREKTIDFRDIVETDHWKNATHIKLEGVSVPFDNFSHCEDVRIHASKVSANDIQTLVEIAYKGSSLRFFYVRCDSFDEDVTEQLLDSLIGKTQTNKFGKPVRLIGDKLEFVHNPTWKTIGLFELSDKKDDESMEDLTTTVTGSSKAATLCFSNRLIMEKIVKHLDFFEMVVLRKVSRGSRQCVEFFKPDPQLMAIKISVKPGFIFLEVFDRSDCITILYSAPGSDIEESTFTYTEHKSDINNFSSDLVHILKNQTSALKELHVTLEPSCGWDMDFMAEQRSILSDWQLSGDQFIETLNRTFFSCGTLFPVEKFILTTICLKQAALTLQNVDPVTLKSIELRSNSFLNIVQPFDDLASLEQCKNADELKMENFRVQCGLEKLIHFAKVDIGLYSISLEDVLYLKEKFLMSSKFRQFKAAFHETDVNNSIFEVNFLGAPRRRVDDITNVSEGQPSVWFFPYARTMEDLQIRYYRMPKLFMFNRVPRQF</sequence>
<dbReference type="RefSeq" id="NP_494090.2">
    <property type="nucleotide sequence ID" value="NM_061689.4"/>
</dbReference>
<evidence type="ECO:0000313" key="4">
    <source>
        <dbReference type="Proteomes" id="UP000001940"/>
    </source>
</evidence>
<dbReference type="InterPro" id="IPR040161">
    <property type="entry name" value="FB224"/>
</dbReference>
<feature type="domain" description="DUF38" evidence="2">
    <location>
        <begin position="111"/>
        <end position="249"/>
    </location>
</feature>
<dbReference type="Proteomes" id="UP000001940">
    <property type="component" value="Chromosome II"/>
</dbReference>
<dbReference type="EMBL" id="BX284602">
    <property type="protein sequence ID" value="CCD63720.1"/>
    <property type="molecule type" value="Genomic_DNA"/>
</dbReference>
<organism evidence="3 4">
    <name type="scientific">Caenorhabditis elegans</name>
    <dbReference type="NCBI Taxonomy" id="6239"/>
    <lineage>
        <taxon>Eukaryota</taxon>
        <taxon>Metazoa</taxon>
        <taxon>Ecdysozoa</taxon>
        <taxon>Nematoda</taxon>
        <taxon>Chromadorea</taxon>
        <taxon>Rhabditida</taxon>
        <taxon>Rhabditina</taxon>
        <taxon>Rhabditomorpha</taxon>
        <taxon>Rhabditoidea</taxon>
        <taxon>Rhabditidae</taxon>
        <taxon>Peloderinae</taxon>
        <taxon>Caenorhabditis</taxon>
    </lineage>
</organism>
<evidence type="ECO:0000313" key="5">
    <source>
        <dbReference type="WormBase" id="T08E11.1"/>
    </source>
</evidence>
<dbReference type="STRING" id="6239.T08E11.1.1"/>
<gene>
    <name evidence="3" type="ORF">CELE_T08E11.1</name>
    <name evidence="3 5" type="ORF">T08E11.1</name>
</gene>
<dbReference type="KEGG" id="cel:CELE_T08E11.1"/>
<evidence type="ECO:0000313" key="3">
    <source>
        <dbReference type="EMBL" id="CCD63720.1"/>
    </source>
</evidence>
<dbReference type="GeneID" id="188287"/>
<name>O76644_CAEEL</name>
<dbReference type="AlphaFoldDB" id="O76644"/>
<dbReference type="PANTHER" id="PTHR23015">
    <property type="entry name" value="UNCHARACTERIZED C.ELEGANS PROTEIN"/>
    <property type="match status" value="1"/>
</dbReference>